<evidence type="ECO:0000259" key="12">
    <source>
        <dbReference type="Pfam" id="PF08546"/>
    </source>
</evidence>
<dbReference type="Pfam" id="PF02558">
    <property type="entry name" value="ApbA"/>
    <property type="match status" value="1"/>
</dbReference>
<feature type="domain" description="Ketopantoate reductase N-terminal" evidence="11">
    <location>
        <begin position="4"/>
        <end position="152"/>
    </location>
</feature>
<evidence type="ECO:0000259" key="11">
    <source>
        <dbReference type="Pfam" id="PF02558"/>
    </source>
</evidence>
<evidence type="ECO:0000256" key="8">
    <source>
        <dbReference type="ARBA" id="ARBA00032024"/>
    </source>
</evidence>
<reference evidence="13 14" key="1">
    <citation type="submission" date="2021-12" db="EMBL/GenBank/DDBJ databases">
        <title>Siccirubricoccus leaddurans sp. nov., a high concentration Zn2+ tolerance bacterium.</title>
        <authorList>
            <person name="Cao Y."/>
        </authorList>
    </citation>
    <scope>NUCLEOTIDE SEQUENCE [LARGE SCALE GENOMIC DNA]</scope>
    <source>
        <strain evidence="13 14">KC 17139</strain>
    </source>
</reference>
<evidence type="ECO:0000256" key="4">
    <source>
        <dbReference type="ARBA" id="ARBA00019465"/>
    </source>
</evidence>
<keyword evidence="5 10" id="KW-0566">Pantothenate biosynthesis</keyword>
<dbReference type="NCBIfam" id="TIGR00745">
    <property type="entry name" value="apbA_panE"/>
    <property type="match status" value="1"/>
</dbReference>
<evidence type="ECO:0000313" key="14">
    <source>
        <dbReference type="Proteomes" id="UP001523392"/>
    </source>
</evidence>
<dbReference type="SUPFAM" id="SSF51735">
    <property type="entry name" value="NAD(P)-binding Rossmann-fold domains"/>
    <property type="match status" value="1"/>
</dbReference>
<comment type="similarity">
    <text evidence="2 10">Belongs to the ketopantoate reductase family.</text>
</comment>
<dbReference type="InterPro" id="IPR013332">
    <property type="entry name" value="KPR_N"/>
</dbReference>
<dbReference type="PANTHER" id="PTHR21708:SF26">
    <property type="entry name" value="2-DEHYDROPANTOATE 2-REDUCTASE"/>
    <property type="match status" value="1"/>
</dbReference>
<comment type="function">
    <text evidence="10">Catalyzes the NADPH-dependent reduction of ketopantoate into pantoic acid.</text>
</comment>
<dbReference type="Pfam" id="PF08546">
    <property type="entry name" value="ApbA_C"/>
    <property type="match status" value="1"/>
</dbReference>
<gene>
    <name evidence="13" type="ORF">JYK14_17125</name>
</gene>
<dbReference type="EC" id="1.1.1.169" evidence="3 10"/>
<dbReference type="SUPFAM" id="SSF48179">
    <property type="entry name" value="6-phosphogluconate dehydrogenase C-terminal domain-like"/>
    <property type="match status" value="1"/>
</dbReference>
<comment type="caution">
    <text evidence="13">The sequence shown here is derived from an EMBL/GenBank/DDBJ whole genome shotgun (WGS) entry which is preliminary data.</text>
</comment>
<dbReference type="RefSeq" id="WP_252954508.1">
    <property type="nucleotide sequence ID" value="NZ_JAFIRR010000107.1"/>
</dbReference>
<dbReference type="InterPro" id="IPR013752">
    <property type="entry name" value="KPA_reductase"/>
</dbReference>
<dbReference type="InterPro" id="IPR013328">
    <property type="entry name" value="6PGD_dom2"/>
</dbReference>
<evidence type="ECO:0000256" key="7">
    <source>
        <dbReference type="ARBA" id="ARBA00023002"/>
    </source>
</evidence>
<evidence type="ECO:0000256" key="9">
    <source>
        <dbReference type="ARBA" id="ARBA00048793"/>
    </source>
</evidence>
<evidence type="ECO:0000256" key="1">
    <source>
        <dbReference type="ARBA" id="ARBA00004994"/>
    </source>
</evidence>
<dbReference type="Gene3D" id="3.40.50.720">
    <property type="entry name" value="NAD(P)-binding Rossmann-like Domain"/>
    <property type="match status" value="1"/>
</dbReference>
<accession>A0ABT1D7G8</accession>
<keyword evidence="6 10" id="KW-0521">NADP</keyword>
<evidence type="ECO:0000256" key="5">
    <source>
        <dbReference type="ARBA" id="ARBA00022655"/>
    </source>
</evidence>
<evidence type="ECO:0000256" key="10">
    <source>
        <dbReference type="RuleBase" id="RU362068"/>
    </source>
</evidence>
<dbReference type="Gene3D" id="1.10.1040.10">
    <property type="entry name" value="N-(1-d-carboxylethyl)-l-norvaline Dehydrogenase, domain 2"/>
    <property type="match status" value="1"/>
</dbReference>
<evidence type="ECO:0000313" key="13">
    <source>
        <dbReference type="EMBL" id="MCO6417873.1"/>
    </source>
</evidence>
<protein>
    <recommendedName>
        <fullName evidence="4 10">2-dehydropantoate 2-reductase</fullName>
        <ecNumber evidence="3 10">1.1.1.169</ecNumber>
    </recommendedName>
    <alternativeName>
        <fullName evidence="8 10">Ketopantoate reductase</fullName>
    </alternativeName>
</protein>
<keyword evidence="7 10" id="KW-0560">Oxidoreductase</keyword>
<dbReference type="EMBL" id="JAFIRR010000107">
    <property type="protein sequence ID" value="MCO6417873.1"/>
    <property type="molecule type" value="Genomic_DNA"/>
</dbReference>
<dbReference type="InterPro" id="IPR008927">
    <property type="entry name" value="6-PGluconate_DH-like_C_sf"/>
</dbReference>
<sequence>MKLLIVGAGSTGGYFGARLAAAGRDVTFLLRPGRAKQIAEQGLQVISPQHGDLHLTPRVVTAGSIDGAYDTILLTVKAYHLEQALEDIAPAVGPQTMIMPVLNGMRHVDAIAARFGAKALIGGVCKVAATLDAEGRIRQLAPFQSLTYGEMDGSDSPRLRALDAALSGAGFDAVLSPRVVVEMWEKWMLLAAMGGVTCLGGGPIGAVASTPGGIAFAHGLIDEVMAVTMAEGFPFPAFHAQLRTMFSNKASPQASSMFRDMQDGRWVEADQILGDMIARGAKHGIATPLLNAAHTRLRVYQAGIGQP</sequence>
<name>A0ABT1D7G8_9PROT</name>
<feature type="domain" description="Ketopantoate reductase C-terminal" evidence="12">
    <location>
        <begin position="182"/>
        <end position="300"/>
    </location>
</feature>
<proteinExistence type="inferred from homology"/>
<evidence type="ECO:0000256" key="6">
    <source>
        <dbReference type="ARBA" id="ARBA00022857"/>
    </source>
</evidence>
<organism evidence="13 14">
    <name type="scientific">Siccirubricoccus soli</name>
    <dbReference type="NCBI Taxonomy" id="2899147"/>
    <lineage>
        <taxon>Bacteria</taxon>
        <taxon>Pseudomonadati</taxon>
        <taxon>Pseudomonadota</taxon>
        <taxon>Alphaproteobacteria</taxon>
        <taxon>Acetobacterales</taxon>
        <taxon>Roseomonadaceae</taxon>
        <taxon>Siccirubricoccus</taxon>
    </lineage>
</organism>
<dbReference type="Proteomes" id="UP001523392">
    <property type="component" value="Unassembled WGS sequence"/>
</dbReference>
<comment type="catalytic activity">
    <reaction evidence="9 10">
        <text>(R)-pantoate + NADP(+) = 2-dehydropantoate + NADPH + H(+)</text>
        <dbReference type="Rhea" id="RHEA:16233"/>
        <dbReference type="ChEBI" id="CHEBI:11561"/>
        <dbReference type="ChEBI" id="CHEBI:15378"/>
        <dbReference type="ChEBI" id="CHEBI:15980"/>
        <dbReference type="ChEBI" id="CHEBI:57783"/>
        <dbReference type="ChEBI" id="CHEBI:58349"/>
        <dbReference type="EC" id="1.1.1.169"/>
    </reaction>
</comment>
<dbReference type="InterPro" id="IPR003710">
    <property type="entry name" value="ApbA"/>
</dbReference>
<keyword evidence="14" id="KW-1185">Reference proteome</keyword>
<evidence type="ECO:0000256" key="3">
    <source>
        <dbReference type="ARBA" id="ARBA00013014"/>
    </source>
</evidence>
<dbReference type="InterPro" id="IPR036291">
    <property type="entry name" value="NAD(P)-bd_dom_sf"/>
</dbReference>
<evidence type="ECO:0000256" key="2">
    <source>
        <dbReference type="ARBA" id="ARBA00007870"/>
    </source>
</evidence>
<comment type="pathway">
    <text evidence="1 10">Cofactor biosynthesis; (R)-pantothenate biosynthesis; (R)-pantoate from 3-methyl-2-oxobutanoate: step 2/2.</text>
</comment>
<dbReference type="InterPro" id="IPR051402">
    <property type="entry name" value="KPR-Related"/>
</dbReference>
<dbReference type="PANTHER" id="PTHR21708">
    <property type="entry name" value="PROBABLE 2-DEHYDROPANTOATE 2-REDUCTASE"/>
    <property type="match status" value="1"/>
</dbReference>